<feature type="compositionally biased region" description="Basic and acidic residues" evidence="2">
    <location>
        <begin position="121"/>
        <end position="153"/>
    </location>
</feature>
<gene>
    <name evidence="5" type="ORF">ACFPB0_13790</name>
</gene>
<dbReference type="Proteomes" id="UP001596024">
    <property type="component" value="Unassembled WGS sequence"/>
</dbReference>
<evidence type="ECO:0000259" key="4">
    <source>
        <dbReference type="Pfam" id="PF04234"/>
    </source>
</evidence>
<keyword evidence="6" id="KW-1185">Reference proteome</keyword>
<evidence type="ECO:0000313" key="6">
    <source>
        <dbReference type="Proteomes" id="UP001596024"/>
    </source>
</evidence>
<dbReference type="PANTHER" id="PTHR34820">
    <property type="entry name" value="INNER MEMBRANE PROTEIN YEBZ"/>
    <property type="match status" value="1"/>
</dbReference>
<dbReference type="RefSeq" id="WP_217979911.1">
    <property type="nucleotide sequence ID" value="NZ_CP163422.1"/>
</dbReference>
<proteinExistence type="predicted"/>
<reference evidence="6" key="1">
    <citation type="journal article" date="2019" name="Int. J. Syst. Evol. Microbiol.">
        <title>The Global Catalogue of Microorganisms (GCM) 10K type strain sequencing project: providing services to taxonomists for standard genome sequencing and annotation.</title>
        <authorList>
            <consortium name="The Broad Institute Genomics Platform"/>
            <consortium name="The Broad Institute Genome Sequencing Center for Infectious Disease"/>
            <person name="Wu L."/>
            <person name="Ma J."/>
        </authorList>
    </citation>
    <scope>NUCLEOTIDE SEQUENCE [LARGE SCALE GENOMIC DNA]</scope>
    <source>
        <strain evidence="6">CCUG 62981</strain>
    </source>
</reference>
<keyword evidence="3" id="KW-0732">Signal</keyword>
<protein>
    <submittedName>
        <fullName evidence="5">Copper resistance protein CopC</fullName>
    </submittedName>
</protein>
<evidence type="ECO:0000256" key="1">
    <source>
        <dbReference type="ARBA" id="ARBA00004196"/>
    </source>
</evidence>
<feature type="chain" id="PRO_5047539721" evidence="3">
    <location>
        <begin position="23"/>
        <end position="248"/>
    </location>
</feature>
<comment type="caution">
    <text evidence="5">The sequence shown here is derived from an EMBL/GenBank/DDBJ whole genome shotgun (WGS) entry which is preliminary data.</text>
</comment>
<sequence>MPLLRLAIASAAVMLLAAAAFAHTVMTHSSIRDGDVLGEAPSSFDFGFADPVSLVGLELAVVDGDAIDIGFERVRGIQDEFSVPFPPLEEGNYVIRWRAAAQDGHVMRGEIAFELNADAHADEHGQQSSGHDDHHDHHHDHHDEGAHDDHAGHGDMVGLIRSVPSDGAIVDSGLERIELHFDHPMAVRSIQLSTLAMERITVEFEAQEAPVTSIEAATEPLDPGEYELSWRADGGDHEMSGTVRFTVE</sequence>
<dbReference type="Pfam" id="PF04234">
    <property type="entry name" value="CopC"/>
    <property type="match status" value="2"/>
</dbReference>
<accession>A0ABV9NGG7</accession>
<feature type="domain" description="CopC" evidence="4">
    <location>
        <begin position="159"/>
        <end position="247"/>
    </location>
</feature>
<feature type="signal peptide" evidence="3">
    <location>
        <begin position="1"/>
        <end position="22"/>
    </location>
</feature>
<evidence type="ECO:0000256" key="2">
    <source>
        <dbReference type="SAM" id="MobiDB-lite"/>
    </source>
</evidence>
<name>A0ABV9NGG7_9PROT</name>
<feature type="domain" description="CopC" evidence="4">
    <location>
        <begin position="23"/>
        <end position="114"/>
    </location>
</feature>
<dbReference type="EMBL" id="JBHSGQ010000010">
    <property type="protein sequence ID" value="MFC4726364.1"/>
    <property type="molecule type" value="Genomic_DNA"/>
</dbReference>
<feature type="region of interest" description="Disordered" evidence="2">
    <location>
        <begin position="121"/>
        <end position="158"/>
    </location>
</feature>
<evidence type="ECO:0000313" key="5">
    <source>
        <dbReference type="EMBL" id="MFC4726364.1"/>
    </source>
</evidence>
<dbReference type="PANTHER" id="PTHR34820:SF4">
    <property type="entry name" value="INNER MEMBRANE PROTEIN YEBZ"/>
    <property type="match status" value="1"/>
</dbReference>
<dbReference type="InterPro" id="IPR007348">
    <property type="entry name" value="CopC_dom"/>
</dbReference>
<evidence type="ECO:0000256" key="3">
    <source>
        <dbReference type="SAM" id="SignalP"/>
    </source>
</evidence>
<organism evidence="5 6">
    <name type="scientific">Glycocaulis abyssi</name>
    <dbReference type="NCBI Taxonomy" id="1433403"/>
    <lineage>
        <taxon>Bacteria</taxon>
        <taxon>Pseudomonadati</taxon>
        <taxon>Pseudomonadota</taxon>
        <taxon>Alphaproteobacteria</taxon>
        <taxon>Maricaulales</taxon>
        <taxon>Maricaulaceae</taxon>
        <taxon>Glycocaulis</taxon>
    </lineage>
</organism>
<comment type="subcellular location">
    <subcellularLocation>
        <location evidence="1">Cell envelope</location>
    </subcellularLocation>
</comment>
<dbReference type="InterPro" id="IPR032694">
    <property type="entry name" value="CopC/D"/>
</dbReference>